<evidence type="ECO:0000256" key="3">
    <source>
        <dbReference type="ARBA" id="ARBA00022964"/>
    </source>
</evidence>
<dbReference type="RefSeq" id="WP_120199549.1">
    <property type="nucleotide sequence ID" value="NZ_RAQJ01000001.1"/>
</dbReference>
<dbReference type="PANTHER" id="PTHR12918">
    <property type="entry name" value="CYSTEINE DIOXYGENASE"/>
    <property type="match status" value="1"/>
</dbReference>
<keyword evidence="6" id="KW-0883">Thioether bond</keyword>
<dbReference type="GO" id="GO:0019448">
    <property type="term" value="P:L-cysteine catabolic process"/>
    <property type="evidence" value="ECO:0007669"/>
    <property type="project" value="TreeGrafter"/>
</dbReference>
<keyword evidence="4" id="KW-0560">Oxidoreductase</keyword>
<accession>A0A420DVT1</accession>
<dbReference type="PANTHER" id="PTHR12918:SF1">
    <property type="entry name" value="CYSTEINE DIOXYGENASE TYPE 1"/>
    <property type="match status" value="1"/>
</dbReference>
<dbReference type="CDD" id="cd10548">
    <property type="entry name" value="cupin_CDO"/>
    <property type="match status" value="1"/>
</dbReference>
<organism evidence="8 9">
    <name type="scientific">Ichthyenterobacterium magnum</name>
    <dbReference type="NCBI Taxonomy" id="1230530"/>
    <lineage>
        <taxon>Bacteria</taxon>
        <taxon>Pseudomonadati</taxon>
        <taxon>Bacteroidota</taxon>
        <taxon>Flavobacteriia</taxon>
        <taxon>Flavobacteriales</taxon>
        <taxon>Flavobacteriaceae</taxon>
        <taxon>Ichthyenterobacterium</taxon>
    </lineage>
</organism>
<gene>
    <name evidence="8" type="ORF">BXY80_0410</name>
</gene>
<sequence>MSLQKLIALLSENNKENYNSIFKNFNIDAVSLLDFESWSSKKYTRNCLHRESDFELILLCWEAGQETPIHCHGGEECWVNVLQGEVEEVFYSKGENDELVKNGTRKLCANESSYINDLIGLHKLKNSYKGRTISLHLYAKPIDACTFFDEQTQSFVAKQLSYDTYKELLLSNSLT</sequence>
<dbReference type="Gene3D" id="2.60.120.10">
    <property type="entry name" value="Jelly Rolls"/>
    <property type="match status" value="1"/>
</dbReference>
<comment type="caution">
    <text evidence="8">The sequence shown here is derived from an EMBL/GenBank/DDBJ whole genome shotgun (WGS) entry which is preliminary data.</text>
</comment>
<evidence type="ECO:0000256" key="4">
    <source>
        <dbReference type="ARBA" id="ARBA00023002"/>
    </source>
</evidence>
<keyword evidence="2 7" id="KW-0479">Metal-binding</keyword>
<dbReference type="InterPro" id="IPR014710">
    <property type="entry name" value="RmlC-like_jellyroll"/>
</dbReference>
<evidence type="ECO:0000256" key="6">
    <source>
        <dbReference type="PIRSR" id="PIRSR610300-50"/>
    </source>
</evidence>
<keyword evidence="9" id="KW-1185">Reference proteome</keyword>
<dbReference type="OrthoDB" id="7059163at2"/>
<evidence type="ECO:0000256" key="7">
    <source>
        <dbReference type="PIRSR" id="PIRSR610300-51"/>
    </source>
</evidence>
<dbReference type="InterPro" id="IPR010300">
    <property type="entry name" value="CDO_1"/>
</dbReference>
<comment type="similarity">
    <text evidence="1">Belongs to the cysteine dioxygenase family.</text>
</comment>
<proteinExistence type="inferred from homology"/>
<dbReference type="GO" id="GO:0017172">
    <property type="term" value="F:cysteine dioxygenase activity"/>
    <property type="evidence" value="ECO:0007669"/>
    <property type="project" value="TreeGrafter"/>
</dbReference>
<feature type="binding site" evidence="7">
    <location>
        <position position="72"/>
    </location>
    <ligand>
        <name>Fe cation</name>
        <dbReference type="ChEBI" id="CHEBI:24875"/>
        <note>catalytic</note>
    </ligand>
</feature>
<reference evidence="8 9" key="1">
    <citation type="submission" date="2018-09" db="EMBL/GenBank/DDBJ databases">
        <title>Genomic Encyclopedia of Archaeal and Bacterial Type Strains, Phase II (KMG-II): from individual species to whole genera.</title>
        <authorList>
            <person name="Goeker M."/>
        </authorList>
    </citation>
    <scope>NUCLEOTIDE SEQUENCE [LARGE SCALE GENOMIC DNA]</scope>
    <source>
        <strain evidence="8 9">DSM 26283</strain>
    </source>
</reference>
<keyword evidence="3 8" id="KW-0223">Dioxygenase</keyword>
<evidence type="ECO:0000313" key="8">
    <source>
        <dbReference type="EMBL" id="RKE98327.1"/>
    </source>
</evidence>
<evidence type="ECO:0000256" key="5">
    <source>
        <dbReference type="ARBA" id="ARBA00023004"/>
    </source>
</evidence>
<dbReference type="EMBL" id="RAQJ01000001">
    <property type="protein sequence ID" value="RKE98327.1"/>
    <property type="molecule type" value="Genomic_DNA"/>
</dbReference>
<evidence type="ECO:0000313" key="9">
    <source>
        <dbReference type="Proteomes" id="UP000284892"/>
    </source>
</evidence>
<dbReference type="Proteomes" id="UP000284892">
    <property type="component" value="Unassembled WGS sequence"/>
</dbReference>
<evidence type="ECO:0000256" key="1">
    <source>
        <dbReference type="ARBA" id="ARBA00006622"/>
    </source>
</evidence>
<name>A0A420DVT1_9FLAO</name>
<feature type="cross-link" description="3'-(S-cysteinyl)-tyrosine (Cys-Tyr)" evidence="6">
    <location>
        <begin position="77"/>
        <end position="138"/>
    </location>
</feature>
<dbReference type="Pfam" id="PF05995">
    <property type="entry name" value="CDO_I"/>
    <property type="match status" value="1"/>
</dbReference>
<feature type="binding site" evidence="7">
    <location>
        <position position="70"/>
    </location>
    <ligand>
        <name>Fe cation</name>
        <dbReference type="ChEBI" id="CHEBI:24875"/>
        <note>catalytic</note>
    </ligand>
</feature>
<evidence type="ECO:0000256" key="2">
    <source>
        <dbReference type="ARBA" id="ARBA00022723"/>
    </source>
</evidence>
<dbReference type="SUPFAM" id="SSF51182">
    <property type="entry name" value="RmlC-like cupins"/>
    <property type="match status" value="1"/>
</dbReference>
<feature type="binding site" evidence="7">
    <location>
        <position position="122"/>
    </location>
    <ligand>
        <name>Fe cation</name>
        <dbReference type="ChEBI" id="CHEBI:24875"/>
        <note>catalytic</note>
    </ligand>
</feature>
<protein>
    <submittedName>
        <fullName evidence="8">Cysteine dioxygenase</fullName>
    </submittedName>
</protein>
<dbReference type="AlphaFoldDB" id="A0A420DVT1"/>
<dbReference type="InterPro" id="IPR011051">
    <property type="entry name" value="RmlC_Cupin_sf"/>
</dbReference>
<dbReference type="GO" id="GO:0008198">
    <property type="term" value="F:ferrous iron binding"/>
    <property type="evidence" value="ECO:0007669"/>
    <property type="project" value="TreeGrafter"/>
</dbReference>
<keyword evidence="5 7" id="KW-0408">Iron</keyword>